<dbReference type="InterPro" id="IPR002557">
    <property type="entry name" value="Chitin-bd_dom"/>
</dbReference>
<dbReference type="SUPFAM" id="SSF57625">
    <property type="entry name" value="Invertebrate chitin-binding proteins"/>
    <property type="match status" value="1"/>
</dbReference>
<organism evidence="4 5">
    <name type="scientific">Sinanodonta woodiana</name>
    <name type="common">Chinese pond mussel</name>
    <name type="synonym">Anodonta woodiana</name>
    <dbReference type="NCBI Taxonomy" id="1069815"/>
    <lineage>
        <taxon>Eukaryota</taxon>
        <taxon>Metazoa</taxon>
        <taxon>Spiralia</taxon>
        <taxon>Lophotrochozoa</taxon>
        <taxon>Mollusca</taxon>
        <taxon>Bivalvia</taxon>
        <taxon>Autobranchia</taxon>
        <taxon>Heteroconchia</taxon>
        <taxon>Palaeoheterodonta</taxon>
        <taxon>Unionida</taxon>
        <taxon>Unionoidea</taxon>
        <taxon>Unionidae</taxon>
        <taxon>Unioninae</taxon>
        <taxon>Sinanodonta</taxon>
    </lineage>
</organism>
<feature type="region of interest" description="Disordered" evidence="1">
    <location>
        <begin position="548"/>
        <end position="567"/>
    </location>
</feature>
<protein>
    <recommendedName>
        <fullName evidence="3">Chitin-binding type-2 domain-containing protein</fullName>
    </recommendedName>
</protein>
<feature type="region of interest" description="Disordered" evidence="1">
    <location>
        <begin position="791"/>
        <end position="818"/>
    </location>
</feature>
<evidence type="ECO:0000313" key="4">
    <source>
        <dbReference type="EMBL" id="KAL3856477.1"/>
    </source>
</evidence>
<feature type="domain" description="Chitin-binding type-2" evidence="3">
    <location>
        <begin position="905"/>
        <end position="972"/>
    </location>
</feature>
<proteinExistence type="predicted"/>
<feature type="region of interest" description="Disordered" evidence="1">
    <location>
        <begin position="604"/>
        <end position="643"/>
    </location>
</feature>
<keyword evidence="2" id="KW-0732">Signal</keyword>
<reference evidence="4 5" key="1">
    <citation type="submission" date="2024-11" db="EMBL/GenBank/DDBJ databases">
        <title>Chromosome-level genome assembly of the freshwater bivalve Anodonta woodiana.</title>
        <authorList>
            <person name="Chen X."/>
        </authorList>
    </citation>
    <scope>NUCLEOTIDE SEQUENCE [LARGE SCALE GENOMIC DNA]</scope>
    <source>
        <strain evidence="4">MN2024</strain>
        <tissue evidence="4">Gills</tissue>
    </source>
</reference>
<dbReference type="EMBL" id="JBJQND010000013">
    <property type="protein sequence ID" value="KAL3856477.1"/>
    <property type="molecule type" value="Genomic_DNA"/>
</dbReference>
<keyword evidence="5" id="KW-1185">Reference proteome</keyword>
<sequence length="1283" mass="138581">MKFLLKISGFLFLSQAFSLQDPPPFVPAGQEAQKVYAQGEISRNGLPITQWGIGGGTVEPVLPEETVTPTPDPRTTTPSWNQMQGAKNPYWGVNQTWWLQNDTFRSWDHRTTTPSYWDPRTVTPSFSEVYNNSNSNSSQVNTSSIFMAGEKPIVATSLNADSFVSSYVQNASDPASVIGNYSISLTGSSDKRNLTFANVNVSYSGASIGAYATSLAGVAITERTISSKIQEQETNASSYIASQSLNKPELQASKQNTTAKSTISPDVDLSTTSKPTDQPYTSSVTVKTVVYTRSEVGGVQIAGGVPIISMETGNLGFGLDMNLVEEQKSNVDNVHAYANEDGARIDSIIPLDNVVGNGHDPHSPVKPIELAPGTIEAMQSSSEKKEPVNIQSTRSFNVQGNISISTSDKPFTPSLVDISSEKAFTLSPVYASSTYKPGLVNTSTTVEVTLRVEPIAQANAVDQLSASNLSTYVHVSDILTQSETVRTVASSTPILLIRQAPSFSADVSQGAESKPLYPVDSITNYIFKHAVRDTNTSAQVETTTYDFTETMPTSTPTFDDQTTEASSGTMGGGIVIGLDHPFVMSDFGNGTDVHHTDVETKWSAASAADIEKVKSESKTTLTSSTLSSPVVEKQSRDPSISPAVYIPPEHIVIHEQNTTTIEQTPASTKAAILRAATTTITNPPSTATTKTTMILTTAKLPVTTTTTQASTTTTTTEEMTTTTTATLPPPTTRTTISFTTTKRPITTIATPEPTTAPTTEETRTTLPPPATSSKTISSTTNRPIITTTTQVPTTTTTTTTPSTTTTTTKATTATTRTTKATTETPAITMLTRKPTTTTLTKAAQTTETLAATTSYQVTTAAKAPRPSAVRSTPLKPDIRGDPIIVPHVEESTLPVGPIGTPVSLESLCADTFQTIFVDSVGYTSYPGHCDKVIQCFNFRDRIFPVVRECPYGFFWDQELAQCREPVNVLCFDDPCLDFRMSSYKRGRSCRSYFECDFGASAPKCCDAGYEFVYGTGCVQNPTCNDTCDTPVTLNEKLQFSSCKFLPDQDNPFGYITHEHDGIRFRACPSGTIFSEKQCGCRWLASKRQSAHMRMKMCSPDFYMNFNNGFQELSGSNMAFDVSNVILDTGASDFTGDGKIILWGFMNRDLGQNFAIRLKFKADAILSSGTIISNCGMNGGPTIQIALTIENVMFLVKSVERSSPVQVQIPYDPYQWNDVIMFYNGKVLLTGVNGRKRSVPLGGRIETRSNSIVLGGCPMEGKGFEGKIDEIAVYASCVPEFPSN</sequence>
<feature type="signal peptide" evidence="2">
    <location>
        <begin position="1"/>
        <end position="16"/>
    </location>
</feature>
<dbReference type="Proteomes" id="UP001634394">
    <property type="component" value="Unassembled WGS sequence"/>
</dbReference>
<feature type="compositionally biased region" description="Low complexity" evidence="1">
    <location>
        <begin position="748"/>
        <end position="759"/>
    </location>
</feature>
<dbReference type="InterPro" id="IPR036508">
    <property type="entry name" value="Chitin-bd_dom_sf"/>
</dbReference>
<feature type="compositionally biased region" description="Polar residues" evidence="1">
    <location>
        <begin position="250"/>
        <end position="279"/>
    </location>
</feature>
<evidence type="ECO:0000259" key="3">
    <source>
        <dbReference type="PROSITE" id="PS50940"/>
    </source>
</evidence>
<feature type="region of interest" description="Disordered" evidence="1">
    <location>
        <begin position="705"/>
        <end position="736"/>
    </location>
</feature>
<feature type="chain" id="PRO_5044852821" description="Chitin-binding type-2 domain-containing protein" evidence="2">
    <location>
        <begin position="17"/>
        <end position="1283"/>
    </location>
</feature>
<evidence type="ECO:0000256" key="1">
    <source>
        <dbReference type="SAM" id="MobiDB-lite"/>
    </source>
</evidence>
<dbReference type="SMART" id="SM00494">
    <property type="entry name" value="ChtBD2"/>
    <property type="match status" value="2"/>
</dbReference>
<dbReference type="SUPFAM" id="SSF49899">
    <property type="entry name" value="Concanavalin A-like lectins/glucanases"/>
    <property type="match status" value="1"/>
</dbReference>
<feature type="region of interest" description="Disordered" evidence="1">
    <location>
        <begin position="748"/>
        <end position="778"/>
    </location>
</feature>
<evidence type="ECO:0000313" key="5">
    <source>
        <dbReference type="Proteomes" id="UP001634394"/>
    </source>
</evidence>
<feature type="region of interest" description="Disordered" evidence="1">
    <location>
        <begin position="250"/>
        <end position="280"/>
    </location>
</feature>
<name>A0ABD3V7H7_SINWO</name>
<accession>A0ABD3V7H7</accession>
<dbReference type="PROSITE" id="PS50940">
    <property type="entry name" value="CHIT_BIND_II"/>
    <property type="match status" value="1"/>
</dbReference>
<dbReference type="Pfam" id="PF01607">
    <property type="entry name" value="CBM_14"/>
    <property type="match status" value="1"/>
</dbReference>
<evidence type="ECO:0000256" key="2">
    <source>
        <dbReference type="SAM" id="SignalP"/>
    </source>
</evidence>
<gene>
    <name evidence="4" type="ORF">ACJMK2_011231</name>
</gene>
<dbReference type="InterPro" id="IPR013320">
    <property type="entry name" value="ConA-like_dom_sf"/>
</dbReference>
<comment type="caution">
    <text evidence="4">The sequence shown here is derived from an EMBL/GenBank/DDBJ whole genome shotgun (WGS) entry which is preliminary data.</text>
</comment>
<feature type="compositionally biased region" description="Low complexity" evidence="1">
    <location>
        <begin position="618"/>
        <end position="632"/>
    </location>
</feature>